<dbReference type="EMBL" id="BARV01020827">
    <property type="protein sequence ID" value="GAI18528.1"/>
    <property type="molecule type" value="Genomic_DNA"/>
</dbReference>
<accession>X1LHG2</accession>
<evidence type="ECO:0000256" key="4">
    <source>
        <dbReference type="ARBA" id="ARBA00022741"/>
    </source>
</evidence>
<dbReference type="GO" id="GO:0006526">
    <property type="term" value="P:L-arginine biosynthetic process"/>
    <property type="evidence" value="ECO:0007669"/>
    <property type="project" value="UniProtKB-KW"/>
</dbReference>
<keyword evidence="6" id="KW-0067">ATP-binding</keyword>
<keyword evidence="2" id="KW-0028">Amino-acid biosynthesis</keyword>
<reference evidence="9" key="1">
    <citation type="journal article" date="2014" name="Front. Microbiol.">
        <title>High frequency of phylogenetically diverse reductive dehalogenase-homologous genes in deep subseafloor sedimentary metagenomes.</title>
        <authorList>
            <person name="Kawai M."/>
            <person name="Futagami T."/>
            <person name="Toyoda A."/>
            <person name="Takaki Y."/>
            <person name="Nishi S."/>
            <person name="Hori S."/>
            <person name="Arai W."/>
            <person name="Tsubouchi T."/>
            <person name="Morono Y."/>
            <person name="Uchiyama I."/>
            <person name="Ito T."/>
            <person name="Fujiyama A."/>
            <person name="Inagaki F."/>
            <person name="Takami H."/>
        </authorList>
    </citation>
    <scope>NUCLEOTIDE SEQUENCE</scope>
    <source>
        <strain evidence="9">Expedition CK06-06</strain>
    </source>
</reference>
<dbReference type="PANTHER" id="PTHR23342:SF0">
    <property type="entry name" value="N-ACETYLGLUTAMATE SYNTHASE, MITOCHONDRIAL"/>
    <property type="match status" value="1"/>
</dbReference>
<feature type="domain" description="Aspartate/glutamate/uridylate kinase" evidence="8">
    <location>
        <begin position="1"/>
        <end position="147"/>
    </location>
</feature>
<dbReference type="Gene3D" id="3.40.1160.10">
    <property type="entry name" value="Acetylglutamate kinase-like"/>
    <property type="match status" value="1"/>
</dbReference>
<evidence type="ECO:0000256" key="6">
    <source>
        <dbReference type="ARBA" id="ARBA00022840"/>
    </source>
</evidence>
<sequence length="149" mass="16112">VIVHGGGLEITEKLGGLGKKTRFVKGQRYTDGESLEIVEMVLAGINRRIVGRINLLGGRAVGISGKDAFLVEAKKLEGKHDLGYVAEVERVNPEILHILLDNGFIPVISPMAMDKKGVTYNINADIFAAQFSANIGAERLVFLTDVPAR</sequence>
<evidence type="ECO:0000259" key="8">
    <source>
        <dbReference type="Pfam" id="PF00696"/>
    </source>
</evidence>
<dbReference type="GO" id="GO:0005524">
    <property type="term" value="F:ATP binding"/>
    <property type="evidence" value="ECO:0007669"/>
    <property type="project" value="UniProtKB-KW"/>
</dbReference>
<comment type="caution">
    <text evidence="9">The sequence shown here is derived from an EMBL/GenBank/DDBJ whole genome shotgun (WGS) entry which is preliminary data.</text>
</comment>
<keyword evidence="1" id="KW-0055">Arginine biosynthesis</keyword>
<name>X1LHG2_9ZZZZ</name>
<evidence type="ECO:0000256" key="5">
    <source>
        <dbReference type="ARBA" id="ARBA00022777"/>
    </source>
</evidence>
<dbReference type="SUPFAM" id="SSF53633">
    <property type="entry name" value="Carbamate kinase-like"/>
    <property type="match status" value="1"/>
</dbReference>
<keyword evidence="4" id="KW-0547">Nucleotide-binding</keyword>
<organism evidence="9">
    <name type="scientific">marine sediment metagenome</name>
    <dbReference type="NCBI Taxonomy" id="412755"/>
    <lineage>
        <taxon>unclassified sequences</taxon>
        <taxon>metagenomes</taxon>
        <taxon>ecological metagenomes</taxon>
    </lineage>
</organism>
<dbReference type="InterPro" id="IPR036393">
    <property type="entry name" value="AceGlu_kinase-like_sf"/>
</dbReference>
<comment type="pathway">
    <text evidence="7">Amino-acid biosynthesis.</text>
</comment>
<dbReference type="AlphaFoldDB" id="X1LHG2"/>
<evidence type="ECO:0000256" key="3">
    <source>
        <dbReference type="ARBA" id="ARBA00022679"/>
    </source>
</evidence>
<evidence type="ECO:0000256" key="2">
    <source>
        <dbReference type="ARBA" id="ARBA00022605"/>
    </source>
</evidence>
<evidence type="ECO:0000256" key="7">
    <source>
        <dbReference type="ARBA" id="ARBA00029440"/>
    </source>
</evidence>
<dbReference type="CDD" id="cd04238">
    <property type="entry name" value="AAK_NAGK-like"/>
    <property type="match status" value="1"/>
</dbReference>
<proteinExistence type="predicted"/>
<protein>
    <recommendedName>
        <fullName evidence="8">Aspartate/glutamate/uridylate kinase domain-containing protein</fullName>
    </recommendedName>
</protein>
<dbReference type="NCBIfam" id="TIGR00761">
    <property type="entry name" value="argB"/>
    <property type="match status" value="1"/>
</dbReference>
<dbReference type="Pfam" id="PF00696">
    <property type="entry name" value="AA_kinase"/>
    <property type="match status" value="1"/>
</dbReference>
<evidence type="ECO:0000256" key="1">
    <source>
        <dbReference type="ARBA" id="ARBA00022571"/>
    </source>
</evidence>
<dbReference type="GO" id="GO:0005737">
    <property type="term" value="C:cytoplasm"/>
    <property type="evidence" value="ECO:0007669"/>
    <property type="project" value="InterPro"/>
</dbReference>
<evidence type="ECO:0000313" key="9">
    <source>
        <dbReference type="EMBL" id="GAI18528.1"/>
    </source>
</evidence>
<gene>
    <name evidence="9" type="ORF">S06H3_34660</name>
</gene>
<dbReference type="PANTHER" id="PTHR23342">
    <property type="entry name" value="N-ACETYLGLUTAMATE SYNTHASE"/>
    <property type="match status" value="1"/>
</dbReference>
<dbReference type="InterPro" id="IPR001048">
    <property type="entry name" value="Asp/Glu/Uridylate_kinase"/>
</dbReference>
<dbReference type="InterPro" id="IPR004662">
    <property type="entry name" value="AcgluKinase_fam"/>
</dbReference>
<keyword evidence="3" id="KW-0808">Transferase</keyword>
<dbReference type="GO" id="GO:0003991">
    <property type="term" value="F:acetylglutamate kinase activity"/>
    <property type="evidence" value="ECO:0007669"/>
    <property type="project" value="TreeGrafter"/>
</dbReference>
<keyword evidence="5" id="KW-0418">Kinase</keyword>
<feature type="non-terminal residue" evidence="9">
    <location>
        <position position="1"/>
    </location>
</feature>